<reference evidence="2" key="1">
    <citation type="journal article" date="2019" name="Int. J. Syst. Evol. Microbiol.">
        <title>The Global Catalogue of Microorganisms (GCM) 10K type strain sequencing project: providing services to taxonomists for standard genome sequencing and annotation.</title>
        <authorList>
            <consortium name="The Broad Institute Genomics Platform"/>
            <consortium name="The Broad Institute Genome Sequencing Center for Infectious Disease"/>
            <person name="Wu L."/>
            <person name="Ma J."/>
        </authorList>
    </citation>
    <scope>NUCLEOTIDE SEQUENCE [LARGE SCALE GENOMIC DNA]</scope>
    <source>
        <strain evidence="2">CCUG 55608</strain>
    </source>
</reference>
<keyword evidence="2" id="KW-1185">Reference proteome</keyword>
<protein>
    <submittedName>
        <fullName evidence="1">Uncharacterized protein</fullName>
    </submittedName>
</protein>
<gene>
    <name evidence="1" type="ORF">ACFQ4C_21360</name>
</gene>
<evidence type="ECO:0000313" key="1">
    <source>
        <dbReference type="EMBL" id="MFD1143691.1"/>
    </source>
</evidence>
<comment type="caution">
    <text evidence="1">The sequence shown here is derived from an EMBL/GenBank/DDBJ whole genome shotgun (WGS) entry which is preliminary data.</text>
</comment>
<organism evidence="1 2">
    <name type="scientific">Larkinella insperata</name>
    <dbReference type="NCBI Taxonomy" id="332158"/>
    <lineage>
        <taxon>Bacteria</taxon>
        <taxon>Pseudomonadati</taxon>
        <taxon>Bacteroidota</taxon>
        <taxon>Cytophagia</taxon>
        <taxon>Cytophagales</taxon>
        <taxon>Spirosomataceae</taxon>
        <taxon>Larkinella</taxon>
    </lineage>
</organism>
<dbReference type="RefSeq" id="WP_379884636.1">
    <property type="nucleotide sequence ID" value="NZ_JBHTLP010000018.1"/>
</dbReference>
<name>A0ABW3QHB2_9BACT</name>
<evidence type="ECO:0000313" key="2">
    <source>
        <dbReference type="Proteomes" id="UP001597116"/>
    </source>
</evidence>
<dbReference type="Proteomes" id="UP001597116">
    <property type="component" value="Unassembled WGS sequence"/>
</dbReference>
<proteinExistence type="predicted"/>
<dbReference type="EMBL" id="JBHTLP010000018">
    <property type="protein sequence ID" value="MFD1143691.1"/>
    <property type="molecule type" value="Genomic_DNA"/>
</dbReference>
<accession>A0ABW3QHB2</accession>
<sequence>MRFVPVGEINLLTGQGRHRAELGRGSLIYDRKSPADDRDDRYSRRLNPVVFSRIGYHFQQPEGGLFVRAGFTPGIALDRSNYVGWRGSAIFWWAGIGMGKSF</sequence>